<dbReference type="EMBL" id="BGPR01129218">
    <property type="protein sequence ID" value="GBN41544.1"/>
    <property type="molecule type" value="Genomic_DNA"/>
</dbReference>
<dbReference type="Proteomes" id="UP000499080">
    <property type="component" value="Unassembled WGS sequence"/>
</dbReference>
<evidence type="ECO:0000313" key="2">
    <source>
        <dbReference type="Proteomes" id="UP000499080"/>
    </source>
</evidence>
<feature type="non-terminal residue" evidence="1">
    <location>
        <position position="1"/>
    </location>
</feature>
<protein>
    <submittedName>
        <fullName evidence="1">Uncharacterized protein</fullName>
    </submittedName>
</protein>
<accession>A0A4Y2NRD2</accession>
<keyword evidence="2" id="KW-1185">Reference proteome</keyword>
<sequence>TVRLRWAGNSLGFGTGELRSRDQITHRAEGEPDAHCINRVQMHFPWCGVEVWRSDCVLIC</sequence>
<dbReference type="AlphaFoldDB" id="A0A4Y2NRD2"/>
<proteinExistence type="predicted"/>
<reference evidence="1 2" key="1">
    <citation type="journal article" date="2019" name="Sci. Rep.">
        <title>Orb-weaving spider Araneus ventricosus genome elucidates the spidroin gene catalogue.</title>
        <authorList>
            <person name="Kono N."/>
            <person name="Nakamura H."/>
            <person name="Ohtoshi R."/>
            <person name="Moran D.A.P."/>
            <person name="Shinohara A."/>
            <person name="Yoshida Y."/>
            <person name="Fujiwara M."/>
            <person name="Mori M."/>
            <person name="Tomita M."/>
            <person name="Arakawa K."/>
        </authorList>
    </citation>
    <scope>NUCLEOTIDE SEQUENCE [LARGE SCALE GENOMIC DNA]</scope>
</reference>
<comment type="caution">
    <text evidence="1">The sequence shown here is derived from an EMBL/GenBank/DDBJ whole genome shotgun (WGS) entry which is preliminary data.</text>
</comment>
<gene>
    <name evidence="1" type="ORF">AVEN_108046_1</name>
</gene>
<name>A0A4Y2NRD2_ARAVE</name>
<evidence type="ECO:0000313" key="1">
    <source>
        <dbReference type="EMBL" id="GBN41544.1"/>
    </source>
</evidence>
<organism evidence="1 2">
    <name type="scientific">Araneus ventricosus</name>
    <name type="common">Orbweaver spider</name>
    <name type="synonym">Epeira ventricosa</name>
    <dbReference type="NCBI Taxonomy" id="182803"/>
    <lineage>
        <taxon>Eukaryota</taxon>
        <taxon>Metazoa</taxon>
        <taxon>Ecdysozoa</taxon>
        <taxon>Arthropoda</taxon>
        <taxon>Chelicerata</taxon>
        <taxon>Arachnida</taxon>
        <taxon>Araneae</taxon>
        <taxon>Araneomorphae</taxon>
        <taxon>Entelegynae</taxon>
        <taxon>Araneoidea</taxon>
        <taxon>Araneidae</taxon>
        <taxon>Araneus</taxon>
    </lineage>
</organism>